<keyword evidence="2 12" id="KW-0639">Primosome</keyword>
<dbReference type="Gene3D" id="3.40.50.300">
    <property type="entry name" value="P-loop containing nucleotide triphosphate hydrolases"/>
    <property type="match status" value="1"/>
</dbReference>
<dbReference type="InterPro" id="IPR007694">
    <property type="entry name" value="DNA_helicase_DnaB-like_C"/>
</dbReference>
<dbReference type="Proteomes" id="UP000177810">
    <property type="component" value="Unassembled WGS sequence"/>
</dbReference>
<keyword evidence="5 12" id="KW-0378">Hydrolase</keyword>
<dbReference type="GO" id="GO:0016887">
    <property type="term" value="F:ATP hydrolysis activity"/>
    <property type="evidence" value="ECO:0007669"/>
    <property type="project" value="RHEA"/>
</dbReference>
<dbReference type="Gene3D" id="1.10.860.10">
    <property type="entry name" value="DNAb Helicase, Chain A"/>
    <property type="match status" value="1"/>
</dbReference>
<comment type="catalytic activity">
    <reaction evidence="10 12">
        <text>ATP + H2O = ADP + phosphate + H(+)</text>
        <dbReference type="Rhea" id="RHEA:13065"/>
        <dbReference type="ChEBI" id="CHEBI:15377"/>
        <dbReference type="ChEBI" id="CHEBI:15378"/>
        <dbReference type="ChEBI" id="CHEBI:30616"/>
        <dbReference type="ChEBI" id="CHEBI:43474"/>
        <dbReference type="ChEBI" id="CHEBI:456216"/>
        <dbReference type="EC" id="5.6.2.3"/>
    </reaction>
</comment>
<dbReference type="SUPFAM" id="SSF52540">
    <property type="entry name" value="P-loop containing nucleoside triphosphate hydrolases"/>
    <property type="match status" value="1"/>
</dbReference>
<evidence type="ECO:0000313" key="14">
    <source>
        <dbReference type="EMBL" id="OGZ32803.1"/>
    </source>
</evidence>
<accession>A0A1G2F490</accession>
<dbReference type="CDD" id="cd00984">
    <property type="entry name" value="DnaB_C"/>
    <property type="match status" value="1"/>
</dbReference>
<dbReference type="InterPro" id="IPR036185">
    <property type="entry name" value="DNA_heli_DnaB-like_N_sf"/>
</dbReference>
<feature type="domain" description="SF4 helicase" evidence="13">
    <location>
        <begin position="181"/>
        <end position="450"/>
    </location>
</feature>
<evidence type="ECO:0000256" key="2">
    <source>
        <dbReference type="ARBA" id="ARBA00022515"/>
    </source>
</evidence>
<keyword evidence="4 12" id="KW-0547">Nucleotide-binding</keyword>
<evidence type="ECO:0000256" key="6">
    <source>
        <dbReference type="ARBA" id="ARBA00022806"/>
    </source>
</evidence>
<dbReference type="AlphaFoldDB" id="A0A1G2F490"/>
<keyword evidence="9" id="KW-0413">Isomerase</keyword>
<dbReference type="EC" id="5.6.2.3" evidence="11 12"/>
<evidence type="ECO:0000256" key="10">
    <source>
        <dbReference type="ARBA" id="ARBA00048954"/>
    </source>
</evidence>
<sequence length="452" mass="50886">MAKEKEFEKLPPQSIEAEQAVLGSLLLDKKAIVKMADIIKPEDFYRDVHKIIYETMLELFEKNEPIDIMTVSNRLEEKDDLEKIGGSTYLTTLINTVPTAANVVKYAKIVQKKKMLRDLIEAAHGITQMSYQEVDEIEQVLDQAEKNIFAVSQRSLRQFFIPIKPALEEAFDRIDQLHKHEGGTLRGLPTGFNDLDNYLAGLQKSDYIILASRPSLGKTTLALDIARNVAVRGKIPVGIFSLEMSAAQLVDRILCSQAKIDLWKLRTGRLSGKGPVNDFTKIQEAIGVLSESPIFIDDSASSTVLEIKTKARRLQAEHGLGLIIVDYLQLITPAYSRESAVQQTTEISRSLKALARELDVPLIAVSQLSRAAEQRSPRIPRLADLRESGSLEQDADVVLLIYREDLDIKQSERKNIADIIIAKHRNGPIGQTELYFNQDWVSFQNLEKHQEE</sequence>
<dbReference type="InterPro" id="IPR016136">
    <property type="entry name" value="DNA_helicase_N/primase_C"/>
</dbReference>
<comment type="similarity">
    <text evidence="1 12">Belongs to the helicase family. DnaB subfamily.</text>
</comment>
<dbReference type="SUPFAM" id="SSF48024">
    <property type="entry name" value="N-terminal domain of DnaB helicase"/>
    <property type="match status" value="1"/>
</dbReference>
<evidence type="ECO:0000256" key="1">
    <source>
        <dbReference type="ARBA" id="ARBA00008428"/>
    </source>
</evidence>
<dbReference type="GO" id="GO:0043139">
    <property type="term" value="F:5'-3' DNA helicase activity"/>
    <property type="evidence" value="ECO:0007669"/>
    <property type="project" value="UniProtKB-EC"/>
</dbReference>
<dbReference type="NCBIfam" id="NF004384">
    <property type="entry name" value="PRK05748.1"/>
    <property type="match status" value="1"/>
</dbReference>
<evidence type="ECO:0000256" key="8">
    <source>
        <dbReference type="ARBA" id="ARBA00023125"/>
    </source>
</evidence>
<organism evidence="14 15">
    <name type="scientific">Candidatus Portnoybacteria bacterium RBG_13_40_8</name>
    <dbReference type="NCBI Taxonomy" id="1801990"/>
    <lineage>
        <taxon>Bacteria</taxon>
        <taxon>Candidatus Portnoyibacteriota</taxon>
    </lineage>
</organism>
<dbReference type="InterPro" id="IPR007693">
    <property type="entry name" value="DNA_helicase_DnaB-like_N"/>
</dbReference>
<dbReference type="GO" id="GO:0006269">
    <property type="term" value="P:DNA replication, synthesis of primer"/>
    <property type="evidence" value="ECO:0007669"/>
    <property type="project" value="UniProtKB-UniRule"/>
</dbReference>
<dbReference type="STRING" id="1801990.A2V69_03170"/>
<dbReference type="PANTHER" id="PTHR30153:SF2">
    <property type="entry name" value="REPLICATIVE DNA HELICASE"/>
    <property type="match status" value="1"/>
</dbReference>
<dbReference type="NCBIfam" id="TIGR00665">
    <property type="entry name" value="DnaB"/>
    <property type="match status" value="1"/>
</dbReference>
<keyword evidence="3 12" id="KW-0235">DNA replication</keyword>
<dbReference type="GO" id="GO:0005829">
    <property type="term" value="C:cytosol"/>
    <property type="evidence" value="ECO:0007669"/>
    <property type="project" value="TreeGrafter"/>
</dbReference>
<dbReference type="EMBL" id="MHMT01000013">
    <property type="protein sequence ID" value="OGZ32803.1"/>
    <property type="molecule type" value="Genomic_DNA"/>
</dbReference>
<keyword evidence="6 12" id="KW-0347">Helicase</keyword>
<evidence type="ECO:0000256" key="12">
    <source>
        <dbReference type="RuleBase" id="RU362085"/>
    </source>
</evidence>
<evidence type="ECO:0000256" key="11">
    <source>
        <dbReference type="NCBIfam" id="TIGR00665"/>
    </source>
</evidence>
<evidence type="ECO:0000256" key="5">
    <source>
        <dbReference type="ARBA" id="ARBA00022801"/>
    </source>
</evidence>
<dbReference type="Pfam" id="PF03796">
    <property type="entry name" value="DnaB_C"/>
    <property type="match status" value="1"/>
</dbReference>
<evidence type="ECO:0000256" key="4">
    <source>
        <dbReference type="ARBA" id="ARBA00022741"/>
    </source>
</evidence>
<evidence type="ECO:0000256" key="3">
    <source>
        <dbReference type="ARBA" id="ARBA00022705"/>
    </source>
</evidence>
<proteinExistence type="inferred from homology"/>
<dbReference type="InterPro" id="IPR027417">
    <property type="entry name" value="P-loop_NTPase"/>
</dbReference>
<dbReference type="Pfam" id="PF00772">
    <property type="entry name" value="DnaB"/>
    <property type="match status" value="1"/>
</dbReference>
<evidence type="ECO:0000313" key="15">
    <source>
        <dbReference type="Proteomes" id="UP000177810"/>
    </source>
</evidence>
<dbReference type="GO" id="GO:0003677">
    <property type="term" value="F:DNA binding"/>
    <property type="evidence" value="ECO:0007669"/>
    <property type="project" value="UniProtKB-UniRule"/>
</dbReference>
<reference evidence="14 15" key="1">
    <citation type="journal article" date="2016" name="Nat. Commun.">
        <title>Thousands of microbial genomes shed light on interconnected biogeochemical processes in an aquifer system.</title>
        <authorList>
            <person name="Anantharaman K."/>
            <person name="Brown C.T."/>
            <person name="Hug L.A."/>
            <person name="Sharon I."/>
            <person name="Castelle C.J."/>
            <person name="Probst A.J."/>
            <person name="Thomas B.C."/>
            <person name="Singh A."/>
            <person name="Wilkins M.J."/>
            <person name="Karaoz U."/>
            <person name="Brodie E.L."/>
            <person name="Williams K.H."/>
            <person name="Hubbard S.S."/>
            <person name="Banfield J.F."/>
        </authorList>
    </citation>
    <scope>NUCLEOTIDE SEQUENCE [LARGE SCALE GENOMIC DNA]</scope>
</reference>
<gene>
    <name evidence="14" type="ORF">A2V69_03170</name>
</gene>
<evidence type="ECO:0000256" key="7">
    <source>
        <dbReference type="ARBA" id="ARBA00022840"/>
    </source>
</evidence>
<protein>
    <recommendedName>
        <fullName evidence="11 12">Replicative DNA helicase</fullName>
        <ecNumber evidence="11 12">5.6.2.3</ecNumber>
    </recommendedName>
</protein>
<dbReference type="PANTHER" id="PTHR30153">
    <property type="entry name" value="REPLICATIVE DNA HELICASE DNAB"/>
    <property type="match status" value="1"/>
</dbReference>
<dbReference type="InterPro" id="IPR007692">
    <property type="entry name" value="DNA_helicase_DnaB"/>
</dbReference>
<dbReference type="PROSITE" id="PS51199">
    <property type="entry name" value="SF4_HELICASE"/>
    <property type="match status" value="1"/>
</dbReference>
<comment type="caution">
    <text evidence="14">The sequence shown here is derived from an EMBL/GenBank/DDBJ whole genome shotgun (WGS) entry which is preliminary data.</text>
</comment>
<dbReference type="GO" id="GO:1990077">
    <property type="term" value="C:primosome complex"/>
    <property type="evidence" value="ECO:0007669"/>
    <property type="project" value="UniProtKB-UniRule"/>
</dbReference>
<comment type="function">
    <text evidence="12">The main replicative DNA helicase, it participates in initiation and elongation during chromosome replication. Travels ahead of the DNA replisome, separating dsDNA into templates for DNA synthesis. A processive ATP-dependent 5'-3' DNA helicase it has DNA-dependent ATPase activity.</text>
</comment>
<keyword evidence="8 12" id="KW-0238">DNA-binding</keyword>
<evidence type="ECO:0000256" key="9">
    <source>
        <dbReference type="ARBA" id="ARBA00023235"/>
    </source>
</evidence>
<dbReference type="GO" id="GO:0005524">
    <property type="term" value="F:ATP binding"/>
    <property type="evidence" value="ECO:0007669"/>
    <property type="project" value="UniProtKB-UniRule"/>
</dbReference>
<evidence type="ECO:0000259" key="13">
    <source>
        <dbReference type="PROSITE" id="PS51199"/>
    </source>
</evidence>
<name>A0A1G2F490_9BACT</name>
<dbReference type="FunFam" id="1.10.860.10:FF:000001">
    <property type="entry name" value="Replicative DNA helicase"/>
    <property type="match status" value="1"/>
</dbReference>
<keyword evidence="7 12" id="KW-0067">ATP-binding</keyword>